<dbReference type="Pfam" id="PF00924">
    <property type="entry name" value="MS_channel_2nd"/>
    <property type="match status" value="1"/>
</dbReference>
<keyword evidence="4 7" id="KW-1133">Transmembrane helix</keyword>
<feature type="transmembrane region" description="Helical" evidence="7">
    <location>
        <begin position="101"/>
        <end position="127"/>
    </location>
</feature>
<name>S7XV86_SPRLO</name>
<feature type="transmembrane region" description="Helical" evidence="7">
    <location>
        <begin position="182"/>
        <end position="207"/>
    </location>
</feature>
<dbReference type="PANTHER" id="PTHR31618">
    <property type="entry name" value="MECHANOSENSITIVE ION CHANNEL PROTEIN 5"/>
    <property type="match status" value="1"/>
</dbReference>
<dbReference type="GO" id="GO:0006820">
    <property type="term" value="P:monoatomic anion transport"/>
    <property type="evidence" value="ECO:0007669"/>
    <property type="project" value="TreeGrafter"/>
</dbReference>
<dbReference type="AlphaFoldDB" id="S7XV86"/>
<dbReference type="EMBL" id="ATCN01000114">
    <property type="protein sequence ID" value="EPR79783.1"/>
    <property type="molecule type" value="Genomic_DNA"/>
</dbReference>
<keyword evidence="3 7" id="KW-0812">Transmembrane</keyword>
<evidence type="ECO:0000256" key="7">
    <source>
        <dbReference type="SAM" id="Phobius"/>
    </source>
</evidence>
<comment type="subcellular location">
    <subcellularLocation>
        <location evidence="1">Membrane</location>
        <topology evidence="1">Multi-pass membrane protein</topology>
    </subcellularLocation>
</comment>
<dbReference type="InterPro" id="IPR016688">
    <property type="entry name" value="MscS-like_plants/fungi"/>
</dbReference>
<dbReference type="GO" id="GO:0008381">
    <property type="term" value="F:mechanosensitive monoatomic ion channel activity"/>
    <property type="evidence" value="ECO:0007669"/>
    <property type="project" value="TreeGrafter"/>
</dbReference>
<protein>
    <submittedName>
        <fullName evidence="9">Mechanosensitive ion channel</fullName>
    </submittedName>
</protein>
<evidence type="ECO:0000256" key="4">
    <source>
        <dbReference type="ARBA" id="ARBA00022989"/>
    </source>
</evidence>
<evidence type="ECO:0000256" key="2">
    <source>
        <dbReference type="ARBA" id="ARBA00008017"/>
    </source>
</evidence>
<feature type="transmembrane region" description="Helical" evidence="7">
    <location>
        <begin position="423"/>
        <end position="450"/>
    </location>
</feature>
<evidence type="ECO:0000256" key="6">
    <source>
        <dbReference type="SAM" id="MobiDB-lite"/>
    </source>
</evidence>
<dbReference type="PANTHER" id="PTHR31618:SF1">
    <property type="entry name" value="EF-HAND DOMAIN-CONTAINING PROTEIN"/>
    <property type="match status" value="1"/>
</dbReference>
<accession>S7XV86</accession>
<dbReference type="SUPFAM" id="SSF50182">
    <property type="entry name" value="Sm-like ribonucleoproteins"/>
    <property type="match status" value="1"/>
</dbReference>
<reference evidence="10" key="1">
    <citation type="journal article" date="2013" name="PLoS Genet.">
        <title>The genome of Spraguea lophii and the basis of host-microsporidian interactions.</title>
        <authorList>
            <person name="Campbell S.E."/>
            <person name="Williams T.A."/>
            <person name="Yousuf A."/>
            <person name="Soanes D.M."/>
            <person name="Paszkiewicz K.H."/>
            <person name="Williams B.A.P."/>
        </authorList>
    </citation>
    <scope>NUCLEOTIDE SEQUENCE [LARGE SCALE GENOMIC DNA]</scope>
    <source>
        <strain evidence="10">42_110</strain>
    </source>
</reference>
<evidence type="ECO:0000256" key="5">
    <source>
        <dbReference type="ARBA" id="ARBA00023136"/>
    </source>
</evidence>
<dbReference type="HOGENOM" id="CLU_023644_0_0_1"/>
<feature type="transmembrane region" description="Helical" evidence="7">
    <location>
        <begin position="56"/>
        <end position="81"/>
    </location>
</feature>
<dbReference type="InterPro" id="IPR023408">
    <property type="entry name" value="MscS_beta-dom_sf"/>
</dbReference>
<dbReference type="VEuPathDB" id="MicrosporidiaDB:SLOPH_1342"/>
<feature type="domain" description="Mechanosensitive ion channel MscS" evidence="8">
    <location>
        <begin position="439"/>
        <end position="509"/>
    </location>
</feature>
<proteinExistence type="inferred from homology"/>
<comment type="caution">
    <text evidence="9">The sequence shown here is derived from an EMBL/GenBank/DDBJ whole genome shotgun (WGS) entry which is preliminary data.</text>
</comment>
<dbReference type="GO" id="GO:0005886">
    <property type="term" value="C:plasma membrane"/>
    <property type="evidence" value="ECO:0007669"/>
    <property type="project" value="TreeGrafter"/>
</dbReference>
<feature type="transmembrane region" description="Helical" evidence="7">
    <location>
        <begin position="400"/>
        <end position="417"/>
    </location>
</feature>
<dbReference type="Gene3D" id="2.30.30.60">
    <property type="match status" value="1"/>
</dbReference>
<evidence type="ECO:0000313" key="9">
    <source>
        <dbReference type="EMBL" id="EPR79783.1"/>
    </source>
</evidence>
<dbReference type="InterPro" id="IPR006685">
    <property type="entry name" value="MscS_channel_2nd"/>
</dbReference>
<gene>
    <name evidence="9" type="ORF">SLOPH_1342</name>
</gene>
<dbReference type="Proteomes" id="UP000014978">
    <property type="component" value="Unassembled WGS sequence"/>
</dbReference>
<evidence type="ECO:0000256" key="3">
    <source>
        <dbReference type="ARBA" id="ARBA00022692"/>
    </source>
</evidence>
<dbReference type="STRING" id="1358809.S7XV86"/>
<dbReference type="OMA" id="RTINCRI"/>
<feature type="region of interest" description="Disordered" evidence="6">
    <location>
        <begin position="1"/>
        <end position="33"/>
    </location>
</feature>
<dbReference type="OrthoDB" id="544685at2759"/>
<evidence type="ECO:0000313" key="10">
    <source>
        <dbReference type="Proteomes" id="UP000014978"/>
    </source>
</evidence>
<keyword evidence="10" id="KW-1185">Reference proteome</keyword>
<feature type="transmembrane region" description="Helical" evidence="7">
    <location>
        <begin position="139"/>
        <end position="159"/>
    </location>
</feature>
<dbReference type="InterPro" id="IPR010920">
    <property type="entry name" value="LSM_dom_sf"/>
</dbReference>
<organism evidence="9 10">
    <name type="scientific">Spraguea lophii (strain 42_110)</name>
    <name type="common">Microsporidian parasite</name>
    <dbReference type="NCBI Taxonomy" id="1358809"/>
    <lineage>
        <taxon>Eukaryota</taxon>
        <taxon>Fungi</taxon>
        <taxon>Fungi incertae sedis</taxon>
        <taxon>Microsporidia</taxon>
        <taxon>Spragueidae</taxon>
        <taxon>Spraguea</taxon>
    </lineage>
</organism>
<evidence type="ECO:0000256" key="1">
    <source>
        <dbReference type="ARBA" id="ARBA00004141"/>
    </source>
</evidence>
<sequence length="624" mass="72722">MIIKSKRRNSDLSSGDCKDKKDDSQSGEGESDASIFGEVDDKSVDVNIDWKERMQIIILCIFKFRYILEITIFLILFSISFKRDIYYTYLNSEKVQTVRELIIIIYICLTTHVVVDALFYGVANIILSITSKLADLCMYITVLSSPGSSILALTLFYFIQTKKYGELYILGLVDEGFTLQKIILWLIFVFFLISLKNISFQIIRIVYNYSAYLKRIRKCLLDFLVIKMLKIVDSNEHITWERVNPKNWISFFKLKDMNNGKKQLSDNKLKILTGPATADKDRIMIMREFNILTARETQSLEDPLKNKTVFQTLIRRKAKRLCRQFEERSVYKYSHIAVFFEEYDSYADIMEVVGIPPRGAIKYSEIHTLLERSYNEKIFLKKSLLQINGAINRVETSTSAIIFILSILSLLVIRFDISSSLAAFFSAIFGTNFVLIALTTDLMNGLIFLFGVHPFDIGDRIFVELEGNVENLIVKELNVLSTVFYNFEGVLVTVPNSQLIEKMITNVRRCGNMAESHPFAVDVNTDVDTLMQLKKKIKYWLRENNRLFTDVFMLNLEKIDDGNKLIIKIYIQYIKNWQNYEFFLERRTLFMLFITEAMKELGIRYRPLTQRVELIPSDINYTKK</sequence>
<comment type="similarity">
    <text evidence="2">Belongs to the MscS (TC 1.A.23) family.</text>
</comment>
<keyword evidence="5 7" id="KW-0472">Membrane</keyword>
<dbReference type="InParanoid" id="S7XV86"/>
<evidence type="ECO:0000259" key="8">
    <source>
        <dbReference type="Pfam" id="PF00924"/>
    </source>
</evidence>